<comment type="similarity">
    <text evidence="5">Belongs to the creatininase superfamily.</text>
</comment>
<evidence type="ECO:0000256" key="4">
    <source>
        <dbReference type="ARBA" id="ARBA00022833"/>
    </source>
</evidence>
<keyword evidence="4" id="KW-0862">Zinc</keyword>
<gene>
    <name evidence="6" type="primary">mftE</name>
    <name evidence="6" type="ORF">OM076_12415</name>
</gene>
<dbReference type="PANTHER" id="PTHR35005:SF1">
    <property type="entry name" value="2-AMINO-5-FORMYLAMINO-6-RIBOSYLAMINOPYRIMIDIN-4(3H)-ONE 5'-MONOPHOSPHATE DEFORMYLASE"/>
    <property type="match status" value="1"/>
</dbReference>
<dbReference type="NCBIfam" id="TIGR03964">
    <property type="entry name" value="mycofact_creat"/>
    <property type="match status" value="1"/>
</dbReference>
<dbReference type="PANTHER" id="PTHR35005">
    <property type="entry name" value="3-DEHYDRO-SCYLLO-INOSOSE HYDROLASE"/>
    <property type="match status" value="1"/>
</dbReference>
<evidence type="ECO:0000313" key="6">
    <source>
        <dbReference type="EMBL" id="MDA0161074.1"/>
    </source>
</evidence>
<proteinExistence type="inferred from homology"/>
<reference evidence="6" key="1">
    <citation type="submission" date="2022-10" db="EMBL/GenBank/DDBJ databases">
        <title>The WGS of Solirubrobacter ginsenosidimutans DSM 21036.</title>
        <authorList>
            <person name="Jiang Z."/>
        </authorList>
    </citation>
    <scope>NUCLEOTIDE SEQUENCE</scope>
    <source>
        <strain evidence="6">DSM 21036</strain>
    </source>
</reference>
<dbReference type="Gene3D" id="3.40.50.10310">
    <property type="entry name" value="Creatininase"/>
    <property type="match status" value="1"/>
</dbReference>
<dbReference type="Pfam" id="PF02633">
    <property type="entry name" value="Creatininase"/>
    <property type="match status" value="1"/>
</dbReference>
<sequence length="222" mass="22652">MASPGASALDRMTTRAVTGELLVVPLGATEQHGPHLPLGTDTTIAMALASSLDAVLAPALPYGSSGEHGGFAGTLSIGREALIHVLVELVRSSSFARVVFVCAHGGNAEPLAAAVRRLCDEGHDVWAWSPTWGGDAHAGRIETSLMLALAPELVGEEREAGNVEPLPALMGRLREGGVRAVSPNGVLGDPAGASAQEGRELLVAAQADLAAFVADLPHPVTA</sequence>
<evidence type="ECO:0000256" key="5">
    <source>
        <dbReference type="ARBA" id="ARBA00024029"/>
    </source>
</evidence>
<dbReference type="GO" id="GO:0046872">
    <property type="term" value="F:metal ion binding"/>
    <property type="evidence" value="ECO:0007669"/>
    <property type="project" value="UniProtKB-KW"/>
</dbReference>
<accession>A0A9X3MR58</accession>
<dbReference type="EMBL" id="JAPDOD010000008">
    <property type="protein sequence ID" value="MDA0161074.1"/>
    <property type="molecule type" value="Genomic_DNA"/>
</dbReference>
<evidence type="ECO:0000313" key="7">
    <source>
        <dbReference type="Proteomes" id="UP001149140"/>
    </source>
</evidence>
<evidence type="ECO:0000256" key="2">
    <source>
        <dbReference type="ARBA" id="ARBA00022723"/>
    </source>
</evidence>
<comment type="cofactor">
    <cofactor evidence="1">
        <name>Zn(2+)</name>
        <dbReference type="ChEBI" id="CHEBI:29105"/>
    </cofactor>
</comment>
<evidence type="ECO:0000256" key="3">
    <source>
        <dbReference type="ARBA" id="ARBA00022801"/>
    </source>
</evidence>
<dbReference type="InterPro" id="IPR023871">
    <property type="entry name" value="MftE"/>
</dbReference>
<keyword evidence="3" id="KW-0378">Hydrolase</keyword>
<evidence type="ECO:0000256" key="1">
    <source>
        <dbReference type="ARBA" id="ARBA00001947"/>
    </source>
</evidence>
<dbReference type="InterPro" id="IPR024087">
    <property type="entry name" value="Creatininase-like_sf"/>
</dbReference>
<comment type="caution">
    <text evidence="6">The sequence shown here is derived from an EMBL/GenBank/DDBJ whole genome shotgun (WGS) entry which is preliminary data.</text>
</comment>
<keyword evidence="7" id="KW-1185">Reference proteome</keyword>
<dbReference type="Proteomes" id="UP001149140">
    <property type="component" value="Unassembled WGS sequence"/>
</dbReference>
<dbReference type="AlphaFoldDB" id="A0A9X3MR58"/>
<dbReference type="GO" id="GO:0016811">
    <property type="term" value="F:hydrolase activity, acting on carbon-nitrogen (but not peptide) bonds, in linear amides"/>
    <property type="evidence" value="ECO:0007669"/>
    <property type="project" value="TreeGrafter"/>
</dbReference>
<dbReference type="GO" id="GO:0009231">
    <property type="term" value="P:riboflavin biosynthetic process"/>
    <property type="evidence" value="ECO:0007669"/>
    <property type="project" value="TreeGrafter"/>
</dbReference>
<protein>
    <submittedName>
        <fullName evidence="6">Mycofactocin biosynthesis peptidyl-dipeptidase MftE</fullName>
    </submittedName>
</protein>
<name>A0A9X3MR58_9ACTN</name>
<dbReference type="InterPro" id="IPR003785">
    <property type="entry name" value="Creatininase/forma_Hydrolase"/>
</dbReference>
<dbReference type="RefSeq" id="WP_270040239.1">
    <property type="nucleotide sequence ID" value="NZ_JAPDOD010000008.1"/>
</dbReference>
<keyword evidence="2" id="KW-0479">Metal-binding</keyword>
<organism evidence="6 7">
    <name type="scientific">Solirubrobacter ginsenosidimutans</name>
    <dbReference type="NCBI Taxonomy" id="490573"/>
    <lineage>
        <taxon>Bacteria</taxon>
        <taxon>Bacillati</taxon>
        <taxon>Actinomycetota</taxon>
        <taxon>Thermoleophilia</taxon>
        <taxon>Solirubrobacterales</taxon>
        <taxon>Solirubrobacteraceae</taxon>
        <taxon>Solirubrobacter</taxon>
    </lineage>
</organism>
<dbReference type="SUPFAM" id="SSF102215">
    <property type="entry name" value="Creatininase"/>
    <property type="match status" value="1"/>
</dbReference>